<feature type="signal peptide" evidence="1">
    <location>
        <begin position="1"/>
        <end position="21"/>
    </location>
</feature>
<dbReference type="EMBL" id="QGLE01000002">
    <property type="protein sequence ID" value="PWR25131.1"/>
    <property type="molecule type" value="Genomic_DNA"/>
</dbReference>
<sequence>MKKTAIIILGLGLLLGACSTASISNSGYDGYAGRNDFYRGELQEVDIIGAPVGATVTDADVAAALKRVSEGALVPHRGQALLAIQSGALVPDTQMMEQLTRYFAAQPFSGIPPAKTDDYGPRLRLMAAQGGFRQVLCYWGALETQRSANAAKLVSWVPIVGSVVPDESQRMRIRLKAVLIDVETGRWRVYIPEPVEDTTITAGLTRQGAGQDQVELLKAKGYAALADMVGQSAAP</sequence>
<keyword evidence="2" id="KW-0645">Protease</keyword>
<dbReference type="InterPro" id="IPR058961">
    <property type="entry name" value="YafT"/>
</dbReference>
<keyword evidence="3" id="KW-1185">Reference proteome</keyword>
<keyword evidence="2" id="KW-0031">Aminopeptidase</keyword>
<reference evidence="2 3" key="1">
    <citation type="submission" date="2018-05" db="EMBL/GenBank/DDBJ databases">
        <title>Zavarzinia sp. HR-AS.</title>
        <authorList>
            <person name="Lee Y."/>
            <person name="Jeon C.O."/>
        </authorList>
    </citation>
    <scope>NUCLEOTIDE SEQUENCE [LARGE SCALE GENOMIC DNA]</scope>
    <source>
        <strain evidence="2 3">HR-AS</strain>
    </source>
</reference>
<comment type="caution">
    <text evidence="2">The sequence shown here is derived from an EMBL/GenBank/DDBJ whole genome shotgun (WGS) entry which is preliminary data.</text>
</comment>
<dbReference type="OrthoDB" id="6637722at2"/>
<feature type="chain" id="PRO_5016314536" evidence="1">
    <location>
        <begin position="22"/>
        <end position="235"/>
    </location>
</feature>
<dbReference type="Pfam" id="PF25851">
    <property type="entry name" value="YafT"/>
    <property type="match status" value="1"/>
</dbReference>
<organism evidence="2 3">
    <name type="scientific">Zavarzinia aquatilis</name>
    <dbReference type="NCBI Taxonomy" id="2211142"/>
    <lineage>
        <taxon>Bacteria</taxon>
        <taxon>Pseudomonadati</taxon>
        <taxon>Pseudomonadota</taxon>
        <taxon>Alphaproteobacteria</taxon>
        <taxon>Rhodospirillales</taxon>
        <taxon>Zavarziniaceae</taxon>
        <taxon>Zavarzinia</taxon>
    </lineage>
</organism>
<dbReference type="PROSITE" id="PS51257">
    <property type="entry name" value="PROKAR_LIPOPROTEIN"/>
    <property type="match status" value="1"/>
</dbReference>
<proteinExistence type="predicted"/>
<keyword evidence="1" id="KW-0732">Signal</keyword>
<dbReference type="AlphaFoldDB" id="A0A317EEF4"/>
<gene>
    <name evidence="2" type="ORF">DKG74_05035</name>
</gene>
<dbReference type="Proteomes" id="UP000245461">
    <property type="component" value="Unassembled WGS sequence"/>
</dbReference>
<evidence type="ECO:0000256" key="1">
    <source>
        <dbReference type="SAM" id="SignalP"/>
    </source>
</evidence>
<accession>A0A317EEF4</accession>
<keyword evidence="2" id="KW-0378">Hydrolase</keyword>
<dbReference type="GO" id="GO:0004177">
    <property type="term" value="F:aminopeptidase activity"/>
    <property type="evidence" value="ECO:0007669"/>
    <property type="project" value="UniProtKB-KW"/>
</dbReference>
<protein>
    <submittedName>
        <fullName evidence="2">Aminopeptidase</fullName>
    </submittedName>
</protein>
<dbReference type="RefSeq" id="WP_109903267.1">
    <property type="nucleotide sequence ID" value="NZ_QGLE01000002.1"/>
</dbReference>
<evidence type="ECO:0000313" key="3">
    <source>
        <dbReference type="Proteomes" id="UP000245461"/>
    </source>
</evidence>
<evidence type="ECO:0000313" key="2">
    <source>
        <dbReference type="EMBL" id="PWR25131.1"/>
    </source>
</evidence>
<name>A0A317EEF4_9PROT</name>